<keyword evidence="4" id="KW-0812">Transmembrane</keyword>
<dbReference type="Proteomes" id="UP000451565">
    <property type="component" value="Unassembled WGS sequence"/>
</dbReference>
<evidence type="ECO:0000313" key="6">
    <source>
        <dbReference type="Proteomes" id="UP000451565"/>
    </source>
</evidence>
<accession>A0A843YQV2</accession>
<comment type="similarity">
    <text evidence="1 3">Belongs to the N-Me-Phe pilin family.</text>
</comment>
<dbReference type="PANTHER" id="PTHR30093:SF34">
    <property type="entry name" value="PREPILIN PEPTIDASE-DEPENDENT PROTEIN D"/>
    <property type="match status" value="1"/>
</dbReference>
<comment type="caution">
    <text evidence="5">The sequence shown here is derived from an EMBL/GenBank/DDBJ whole genome shotgun (WGS) entry which is preliminary data.</text>
</comment>
<feature type="transmembrane region" description="Helical" evidence="4">
    <location>
        <begin position="7"/>
        <end position="31"/>
    </location>
</feature>
<dbReference type="PANTHER" id="PTHR30093">
    <property type="entry name" value="GENERAL SECRETION PATHWAY PROTEIN G"/>
    <property type="match status" value="1"/>
</dbReference>
<dbReference type="Gene3D" id="3.30.700.10">
    <property type="entry name" value="Glycoprotein, Type 4 Pilin"/>
    <property type="match status" value="1"/>
</dbReference>
<keyword evidence="2" id="KW-0488">Methylation</keyword>
<keyword evidence="4" id="KW-0472">Membrane</keyword>
<dbReference type="InterPro" id="IPR012902">
    <property type="entry name" value="N_methyl_site"/>
</dbReference>
<sequence length="160" mass="16745">MKRAQSGFTLIELMIVVAIIGILAAVALPAYQDYTVRAKLSEVVIAGESCKTSVTEYLQTNQAFPASADAYGCTSIATKYVNQVVPSITTGQIDTTIQGTNIVGLDTAVLTIQPTSDTARITALATGATPIAGWSCGSTIAATMYKYFPANCRQKVLGGI</sequence>
<dbReference type="SUPFAM" id="SSF54523">
    <property type="entry name" value="Pili subunits"/>
    <property type="match status" value="1"/>
</dbReference>
<gene>
    <name evidence="5" type="ORF">GEV47_14645</name>
</gene>
<protein>
    <submittedName>
        <fullName evidence="5">Prepilin-type N-terminal cleavage/methylation domain-containing protein</fullName>
    </submittedName>
</protein>
<dbReference type="InterPro" id="IPR045584">
    <property type="entry name" value="Pilin-like"/>
</dbReference>
<dbReference type="PROSITE" id="PS00409">
    <property type="entry name" value="PROKAR_NTER_METHYL"/>
    <property type="match status" value="1"/>
</dbReference>
<evidence type="ECO:0000313" key="5">
    <source>
        <dbReference type="EMBL" id="MQR01915.1"/>
    </source>
</evidence>
<keyword evidence="6" id="KW-1185">Reference proteome</keyword>
<keyword evidence="3" id="KW-0281">Fimbrium</keyword>
<evidence type="ECO:0000256" key="2">
    <source>
        <dbReference type="ARBA" id="ARBA00022481"/>
    </source>
</evidence>
<organism evidence="5 6">
    <name type="scientific">Glaciimonas soli</name>
    <dbReference type="NCBI Taxonomy" id="2590999"/>
    <lineage>
        <taxon>Bacteria</taxon>
        <taxon>Pseudomonadati</taxon>
        <taxon>Pseudomonadota</taxon>
        <taxon>Betaproteobacteria</taxon>
        <taxon>Burkholderiales</taxon>
        <taxon>Oxalobacteraceae</taxon>
        <taxon>Glaciimonas</taxon>
    </lineage>
</organism>
<dbReference type="Pfam" id="PF07963">
    <property type="entry name" value="N_methyl"/>
    <property type="match status" value="1"/>
</dbReference>
<evidence type="ECO:0000256" key="4">
    <source>
        <dbReference type="SAM" id="Phobius"/>
    </source>
</evidence>
<dbReference type="InterPro" id="IPR001082">
    <property type="entry name" value="Pilin"/>
</dbReference>
<dbReference type="Pfam" id="PF00114">
    <property type="entry name" value="Pilin"/>
    <property type="match status" value="1"/>
</dbReference>
<dbReference type="OrthoDB" id="8607132at2"/>
<dbReference type="GO" id="GO:0009289">
    <property type="term" value="C:pilus"/>
    <property type="evidence" value="ECO:0007669"/>
    <property type="project" value="InterPro"/>
</dbReference>
<name>A0A843YQV2_9BURK</name>
<dbReference type="NCBIfam" id="TIGR02532">
    <property type="entry name" value="IV_pilin_GFxxxE"/>
    <property type="match status" value="1"/>
</dbReference>
<evidence type="ECO:0000256" key="1">
    <source>
        <dbReference type="ARBA" id="ARBA00005233"/>
    </source>
</evidence>
<keyword evidence="4" id="KW-1133">Transmembrane helix</keyword>
<dbReference type="EMBL" id="WINI01000007">
    <property type="protein sequence ID" value="MQR01915.1"/>
    <property type="molecule type" value="Genomic_DNA"/>
</dbReference>
<dbReference type="RefSeq" id="WP_153235676.1">
    <property type="nucleotide sequence ID" value="NZ_WINI01000007.1"/>
</dbReference>
<dbReference type="GO" id="GO:0007155">
    <property type="term" value="P:cell adhesion"/>
    <property type="evidence" value="ECO:0007669"/>
    <property type="project" value="InterPro"/>
</dbReference>
<proteinExistence type="inferred from homology"/>
<reference evidence="5 6" key="1">
    <citation type="submission" date="2019-10" db="EMBL/GenBank/DDBJ databases">
        <title>Glaciimonas soli sp. nov., a psychrophilic bacterium isolated from the forest soil of a high elevation mountain in Taiwan.</title>
        <authorList>
            <person name="Wang L.-T."/>
            <person name="Shieh W.Y."/>
        </authorList>
    </citation>
    <scope>NUCLEOTIDE SEQUENCE [LARGE SCALE GENOMIC DNA]</scope>
    <source>
        <strain evidence="5 6">GS1</strain>
    </source>
</reference>
<evidence type="ECO:0000256" key="3">
    <source>
        <dbReference type="RuleBase" id="RU000389"/>
    </source>
</evidence>
<dbReference type="AlphaFoldDB" id="A0A843YQV2"/>